<feature type="transmembrane region" description="Helical" evidence="1">
    <location>
        <begin position="121"/>
        <end position="144"/>
    </location>
</feature>
<comment type="caution">
    <text evidence="2">The sequence shown here is derived from an EMBL/GenBank/DDBJ whole genome shotgun (WGS) entry which is preliminary data.</text>
</comment>
<dbReference type="Proteomes" id="UP000050509">
    <property type="component" value="Unassembled WGS sequence"/>
</dbReference>
<feature type="transmembrane region" description="Helical" evidence="1">
    <location>
        <begin position="6"/>
        <end position="27"/>
    </location>
</feature>
<dbReference type="AlphaFoldDB" id="A0A0P9F8A9"/>
<keyword evidence="2" id="KW-0808">Transferase</keyword>
<proteinExistence type="predicted"/>
<name>A0A0P9F8A9_9CHLR</name>
<gene>
    <name evidence="2" type="ORF">SE17_37390</name>
</gene>
<feature type="transmembrane region" description="Helical" evidence="1">
    <location>
        <begin position="91"/>
        <end position="109"/>
    </location>
</feature>
<keyword evidence="1" id="KW-1133">Transmembrane helix</keyword>
<dbReference type="PATRIC" id="fig|186479.3.peg.5208"/>
<keyword evidence="1" id="KW-0472">Membrane</keyword>
<dbReference type="EMBL" id="LJCR01002555">
    <property type="protein sequence ID" value="KPV48566.1"/>
    <property type="molecule type" value="Genomic_DNA"/>
</dbReference>
<dbReference type="GO" id="GO:0004143">
    <property type="term" value="F:ATP-dependent diacylglycerol kinase activity"/>
    <property type="evidence" value="ECO:0007669"/>
    <property type="project" value="InterPro"/>
</dbReference>
<keyword evidence="1" id="KW-0812">Transmembrane</keyword>
<accession>A0A0P9F8A9</accession>
<dbReference type="GO" id="GO:0016779">
    <property type="term" value="F:nucleotidyltransferase activity"/>
    <property type="evidence" value="ECO:0007669"/>
    <property type="project" value="UniProtKB-KW"/>
</dbReference>
<dbReference type="InterPro" id="IPR037997">
    <property type="entry name" value="Dgk1-like"/>
</dbReference>
<protein>
    <submittedName>
        <fullName evidence="2">Phosphatidate cytidylyltransferase</fullName>
    </submittedName>
</protein>
<keyword evidence="3" id="KW-1185">Reference proteome</keyword>
<organism evidence="2 3">
    <name type="scientific">Kouleothrix aurantiaca</name>
    <dbReference type="NCBI Taxonomy" id="186479"/>
    <lineage>
        <taxon>Bacteria</taxon>
        <taxon>Bacillati</taxon>
        <taxon>Chloroflexota</taxon>
        <taxon>Chloroflexia</taxon>
        <taxon>Chloroflexales</taxon>
        <taxon>Roseiflexineae</taxon>
        <taxon>Roseiflexaceae</taxon>
        <taxon>Kouleothrix</taxon>
    </lineage>
</organism>
<sequence>MTSNDLLGLVASYAYAIGLIALAELLRRALGVPQDLTRKLVHVGAGMWVFGVLALFDHWQWGVLPFATFIAGNYFFYRYRVFGSMDSENGTPGTVYFALAITVLFALLWRPQGPIDRAPVAVAGAMALTWGDALAALVGLSYGWHRYRVGRSTRSWEGSA</sequence>
<keyword evidence="2" id="KW-0548">Nucleotidyltransferase</keyword>
<evidence type="ECO:0000313" key="2">
    <source>
        <dbReference type="EMBL" id="KPV48566.1"/>
    </source>
</evidence>
<evidence type="ECO:0000313" key="3">
    <source>
        <dbReference type="Proteomes" id="UP000050509"/>
    </source>
</evidence>
<reference evidence="2 3" key="1">
    <citation type="submission" date="2015-09" db="EMBL/GenBank/DDBJ databases">
        <title>Draft genome sequence of Kouleothrix aurantiaca JCM 19913.</title>
        <authorList>
            <person name="Hemp J."/>
        </authorList>
    </citation>
    <scope>NUCLEOTIDE SEQUENCE [LARGE SCALE GENOMIC DNA]</scope>
    <source>
        <strain evidence="2 3">COM-B</strain>
    </source>
</reference>
<evidence type="ECO:0000256" key="1">
    <source>
        <dbReference type="SAM" id="Phobius"/>
    </source>
</evidence>
<dbReference type="PANTHER" id="PTHR31303">
    <property type="entry name" value="CTP-DEPENDENT DIACYLGLYCEROL KINASE 1"/>
    <property type="match status" value="1"/>
</dbReference>
<feature type="transmembrane region" description="Helical" evidence="1">
    <location>
        <begin position="62"/>
        <end position="79"/>
    </location>
</feature>
<dbReference type="PANTHER" id="PTHR31303:SF1">
    <property type="entry name" value="CTP-DEPENDENT DIACYLGLYCEROL KINASE 1"/>
    <property type="match status" value="1"/>
</dbReference>
<feature type="non-terminal residue" evidence="2">
    <location>
        <position position="160"/>
    </location>
</feature>